<organism evidence="1 2">
    <name type="scientific">Vibrio ishigakensis</name>
    <dbReference type="NCBI Taxonomy" id="1481914"/>
    <lineage>
        <taxon>Bacteria</taxon>
        <taxon>Pseudomonadati</taxon>
        <taxon>Pseudomonadota</taxon>
        <taxon>Gammaproteobacteria</taxon>
        <taxon>Vibrionales</taxon>
        <taxon>Vibrionaceae</taxon>
        <taxon>Vibrio</taxon>
    </lineage>
</organism>
<keyword evidence="1" id="KW-0251">Elongation factor</keyword>
<evidence type="ECO:0000313" key="2">
    <source>
        <dbReference type="Proteomes" id="UP000031670"/>
    </source>
</evidence>
<sequence>MLIETAVEQDDDLMMAYMEGEEQLWSKSKSVSVKVLVT</sequence>
<gene>
    <name evidence="1" type="ORF">JCM19232_14</name>
</gene>
<keyword evidence="1" id="KW-0648">Protein biosynthesis</keyword>
<proteinExistence type="predicted"/>
<accession>A0A0B8PDI4</accession>
<reference evidence="1 2" key="1">
    <citation type="submission" date="2015-01" db="EMBL/GenBank/DDBJ databases">
        <title>Vibrio sp. C5 JCM 19232 whole genome shotgun sequence.</title>
        <authorList>
            <person name="Sawabe T."/>
            <person name="Meirelles P."/>
            <person name="Feng G."/>
            <person name="Sayaka M."/>
            <person name="Hattori M."/>
            <person name="Ohkuma M."/>
        </authorList>
    </citation>
    <scope>NUCLEOTIDE SEQUENCE [LARGE SCALE GENOMIC DNA]</scope>
    <source>
        <strain evidence="1 2">JCM19232</strain>
    </source>
</reference>
<dbReference type="Proteomes" id="UP000031670">
    <property type="component" value="Unassembled WGS sequence"/>
</dbReference>
<comment type="caution">
    <text evidence="1">The sequence shown here is derived from an EMBL/GenBank/DDBJ whole genome shotgun (WGS) entry which is preliminary data.</text>
</comment>
<dbReference type="EMBL" id="BBSA01000016">
    <property type="protein sequence ID" value="GAM64970.1"/>
    <property type="molecule type" value="Genomic_DNA"/>
</dbReference>
<protein>
    <submittedName>
        <fullName evidence="1">Translation elongation factor G paralog</fullName>
    </submittedName>
</protein>
<evidence type="ECO:0000313" key="1">
    <source>
        <dbReference type="EMBL" id="GAM64970.1"/>
    </source>
</evidence>
<name>A0A0B8PDI4_9VIBR</name>
<dbReference type="AlphaFoldDB" id="A0A0B8PDI4"/>
<reference evidence="1 2" key="2">
    <citation type="submission" date="2015-01" db="EMBL/GenBank/DDBJ databases">
        <authorList>
            <consortium name="NBRP consortium"/>
            <person name="Sawabe T."/>
            <person name="Meirelles P."/>
            <person name="Feng G."/>
            <person name="Sayaka M."/>
            <person name="Hattori M."/>
            <person name="Ohkuma M."/>
        </authorList>
    </citation>
    <scope>NUCLEOTIDE SEQUENCE [LARGE SCALE GENOMIC DNA]</scope>
    <source>
        <strain evidence="1 2">JCM19232</strain>
    </source>
</reference>
<dbReference type="GO" id="GO:0003746">
    <property type="term" value="F:translation elongation factor activity"/>
    <property type="evidence" value="ECO:0007669"/>
    <property type="project" value="UniProtKB-KW"/>
</dbReference>